<keyword evidence="1" id="KW-0175">Coiled coil</keyword>
<accession>W4LU12</accession>
<keyword evidence="2" id="KW-1133">Transmembrane helix</keyword>
<feature type="transmembrane region" description="Helical" evidence="2">
    <location>
        <begin position="235"/>
        <end position="252"/>
    </location>
</feature>
<reference evidence="3 4" key="1">
    <citation type="journal article" date="2014" name="Nature">
        <title>An environmental bacterial taxon with a large and distinct metabolic repertoire.</title>
        <authorList>
            <person name="Wilson M.C."/>
            <person name="Mori T."/>
            <person name="Ruckert C."/>
            <person name="Uria A.R."/>
            <person name="Helf M.J."/>
            <person name="Takada K."/>
            <person name="Gernert C."/>
            <person name="Steffens U.A."/>
            <person name="Heycke N."/>
            <person name="Schmitt S."/>
            <person name="Rinke C."/>
            <person name="Helfrich E.J."/>
            <person name="Brachmann A.O."/>
            <person name="Gurgui C."/>
            <person name="Wakimoto T."/>
            <person name="Kracht M."/>
            <person name="Crusemann M."/>
            <person name="Hentschel U."/>
            <person name="Abe I."/>
            <person name="Matsunaga S."/>
            <person name="Kalinowski J."/>
            <person name="Takeyama H."/>
            <person name="Piel J."/>
        </authorList>
    </citation>
    <scope>NUCLEOTIDE SEQUENCE [LARGE SCALE GENOMIC DNA]</scope>
    <source>
        <strain evidence="4">TSY1</strain>
    </source>
</reference>
<dbReference type="EMBL" id="AZHW01000244">
    <property type="protein sequence ID" value="ETX01340.1"/>
    <property type="molecule type" value="Genomic_DNA"/>
</dbReference>
<sequence>MHLRTWIAGSVALLLLVLTSWGWSQQSGAHVPDAETQEQQEVLKGILKSIGQIEREIQRLQSELRSPESEGDREELRKQLQQQRAKREALQKNFDTVASRVDFSVFVVAERPGINWQERLLDLLRPVLNELTRLTAGPREIEQLRTQITDHETQVHTISKGIANITELTGHVKDETLKASLEQLKSNWENWQQEVNTQLQIANQQLKRKLDDQPSIRESAKQLLQLFFRSRGRNFVLACVAFVGLWLILHRLHSVLQKLPFLNREQRSFPLRLFNVSYTILTVASAIFGFLLVLYIYKDWVLLTLASLFLVGIAWTSKATLPRFIREVMLMLNIGAVRERACCLQWYSLAGRDAQLIYQPG</sequence>
<keyword evidence="2" id="KW-0472">Membrane</keyword>
<dbReference type="HOGENOM" id="CLU_766576_0_0_7"/>
<feature type="coiled-coil region" evidence="1">
    <location>
        <begin position="43"/>
        <end position="100"/>
    </location>
</feature>
<feature type="transmembrane region" description="Helical" evidence="2">
    <location>
        <begin position="300"/>
        <end position="321"/>
    </location>
</feature>
<evidence type="ECO:0000313" key="3">
    <source>
        <dbReference type="EMBL" id="ETX01340.1"/>
    </source>
</evidence>
<dbReference type="SUPFAM" id="SSF58100">
    <property type="entry name" value="Bacterial hemolysins"/>
    <property type="match status" value="1"/>
</dbReference>
<comment type="caution">
    <text evidence="3">The sequence shown here is derived from an EMBL/GenBank/DDBJ whole genome shotgun (WGS) entry which is preliminary data.</text>
</comment>
<evidence type="ECO:0000256" key="2">
    <source>
        <dbReference type="SAM" id="Phobius"/>
    </source>
</evidence>
<proteinExistence type="predicted"/>
<dbReference type="Proteomes" id="UP000019141">
    <property type="component" value="Unassembled WGS sequence"/>
</dbReference>
<keyword evidence="4" id="KW-1185">Reference proteome</keyword>
<feature type="transmembrane region" description="Helical" evidence="2">
    <location>
        <begin position="273"/>
        <end position="294"/>
    </location>
</feature>
<organism evidence="3 4">
    <name type="scientific">Entotheonella factor</name>
    <dbReference type="NCBI Taxonomy" id="1429438"/>
    <lineage>
        <taxon>Bacteria</taxon>
        <taxon>Pseudomonadati</taxon>
        <taxon>Nitrospinota/Tectimicrobiota group</taxon>
        <taxon>Candidatus Tectimicrobiota</taxon>
        <taxon>Candidatus Entotheonellia</taxon>
        <taxon>Candidatus Entotheonellales</taxon>
        <taxon>Candidatus Entotheonellaceae</taxon>
        <taxon>Candidatus Entotheonella</taxon>
    </lineage>
</organism>
<evidence type="ECO:0000256" key="1">
    <source>
        <dbReference type="SAM" id="Coils"/>
    </source>
</evidence>
<protein>
    <submittedName>
        <fullName evidence="3">Uncharacterized protein</fullName>
    </submittedName>
</protein>
<gene>
    <name evidence="3" type="ORF">ETSY1_07740</name>
</gene>
<keyword evidence="2" id="KW-0812">Transmembrane</keyword>
<evidence type="ECO:0000313" key="4">
    <source>
        <dbReference type="Proteomes" id="UP000019141"/>
    </source>
</evidence>
<dbReference type="AlphaFoldDB" id="W4LU12"/>
<name>W4LU12_ENTF1</name>